<reference evidence="8" key="1">
    <citation type="journal article" date="2023" name="Mol. Phylogenet. Evol.">
        <title>Genome-scale phylogeny and comparative genomics of the fungal order Sordariales.</title>
        <authorList>
            <person name="Hensen N."/>
            <person name="Bonometti L."/>
            <person name="Westerberg I."/>
            <person name="Brannstrom I.O."/>
            <person name="Guillou S."/>
            <person name="Cros-Aarteil S."/>
            <person name="Calhoun S."/>
            <person name="Haridas S."/>
            <person name="Kuo A."/>
            <person name="Mondo S."/>
            <person name="Pangilinan J."/>
            <person name="Riley R."/>
            <person name="LaButti K."/>
            <person name="Andreopoulos B."/>
            <person name="Lipzen A."/>
            <person name="Chen C."/>
            <person name="Yan M."/>
            <person name="Daum C."/>
            <person name="Ng V."/>
            <person name="Clum A."/>
            <person name="Steindorff A."/>
            <person name="Ohm R.A."/>
            <person name="Martin F."/>
            <person name="Silar P."/>
            <person name="Natvig D.O."/>
            <person name="Lalanne C."/>
            <person name="Gautier V."/>
            <person name="Ament-Velasquez S.L."/>
            <person name="Kruys A."/>
            <person name="Hutchinson M.I."/>
            <person name="Powell A.J."/>
            <person name="Barry K."/>
            <person name="Miller A.N."/>
            <person name="Grigoriev I.V."/>
            <person name="Debuchy R."/>
            <person name="Gladieux P."/>
            <person name="Hiltunen Thoren M."/>
            <person name="Johannesson H."/>
        </authorList>
    </citation>
    <scope>NUCLEOTIDE SEQUENCE</scope>
    <source>
        <strain evidence="8">CBS 359.72</strain>
    </source>
</reference>
<keyword evidence="4" id="KW-0274">FAD</keyword>
<evidence type="ECO:0000256" key="2">
    <source>
        <dbReference type="ARBA" id="ARBA00007992"/>
    </source>
</evidence>
<reference evidence="8" key="2">
    <citation type="submission" date="2023-05" db="EMBL/GenBank/DDBJ databases">
        <authorList>
            <consortium name="Lawrence Berkeley National Laboratory"/>
            <person name="Steindorff A."/>
            <person name="Hensen N."/>
            <person name="Bonometti L."/>
            <person name="Westerberg I."/>
            <person name="Brannstrom I.O."/>
            <person name="Guillou S."/>
            <person name="Cros-Aarteil S."/>
            <person name="Calhoun S."/>
            <person name="Haridas S."/>
            <person name="Kuo A."/>
            <person name="Mondo S."/>
            <person name="Pangilinan J."/>
            <person name="Riley R."/>
            <person name="Labutti K."/>
            <person name="Andreopoulos B."/>
            <person name="Lipzen A."/>
            <person name="Chen C."/>
            <person name="Yanf M."/>
            <person name="Daum C."/>
            <person name="Ng V."/>
            <person name="Clum A."/>
            <person name="Ohm R."/>
            <person name="Martin F."/>
            <person name="Silar P."/>
            <person name="Natvig D."/>
            <person name="Lalanne C."/>
            <person name="Gautier V."/>
            <person name="Ament-Velasquez S.L."/>
            <person name="Kruys A."/>
            <person name="Hutchinson M.I."/>
            <person name="Powell A.J."/>
            <person name="Barry K."/>
            <person name="Miller A.N."/>
            <person name="Grigoriev I.V."/>
            <person name="Debuchy R."/>
            <person name="Gladieux P."/>
            <person name="Thoren M.H."/>
            <person name="Johannesson H."/>
        </authorList>
    </citation>
    <scope>NUCLEOTIDE SEQUENCE</scope>
    <source>
        <strain evidence="8">CBS 359.72</strain>
    </source>
</reference>
<dbReference type="Gene3D" id="3.40.462.20">
    <property type="match status" value="1"/>
</dbReference>
<evidence type="ECO:0000256" key="6">
    <source>
        <dbReference type="SAM" id="SignalP"/>
    </source>
</evidence>
<feature type="signal peptide" evidence="6">
    <location>
        <begin position="1"/>
        <end position="19"/>
    </location>
</feature>
<comment type="similarity">
    <text evidence="1">Belongs to the oxygen-dependent FAD-linked oxidoreductase family.</text>
</comment>
<proteinExistence type="inferred from homology"/>
<dbReference type="SUPFAM" id="SSF51905">
    <property type="entry name" value="FAD/NAD(P)-binding domain"/>
    <property type="match status" value="1"/>
</dbReference>
<dbReference type="InterPro" id="IPR016169">
    <property type="entry name" value="FAD-bd_PCMH_sub2"/>
</dbReference>
<keyword evidence="3" id="KW-0285">Flavoprotein</keyword>
<dbReference type="SUPFAM" id="SSF54373">
    <property type="entry name" value="FAD-linked reductases, C-terminal domain"/>
    <property type="match status" value="1"/>
</dbReference>
<dbReference type="Pfam" id="PF01565">
    <property type="entry name" value="FAD_binding_4"/>
    <property type="match status" value="1"/>
</dbReference>
<dbReference type="Proteomes" id="UP001303647">
    <property type="component" value="Unassembled WGS sequence"/>
</dbReference>
<dbReference type="PANTHER" id="PTHR46720:SF3">
    <property type="entry name" value="FAD-BINDING DOMAIN-CONTAINING PROTEIN-RELATED"/>
    <property type="match status" value="1"/>
</dbReference>
<dbReference type="Gene3D" id="3.30.465.10">
    <property type="match status" value="1"/>
</dbReference>
<dbReference type="Pfam" id="PF08031">
    <property type="entry name" value="BBE"/>
    <property type="match status" value="1"/>
</dbReference>
<keyword evidence="9" id="KW-1185">Reference proteome</keyword>
<dbReference type="InterPro" id="IPR036188">
    <property type="entry name" value="FAD/NAD-bd_sf"/>
</dbReference>
<evidence type="ECO:0000256" key="4">
    <source>
        <dbReference type="ARBA" id="ARBA00022827"/>
    </source>
</evidence>
<evidence type="ECO:0000313" key="9">
    <source>
        <dbReference type="Proteomes" id="UP001303647"/>
    </source>
</evidence>
<dbReference type="InterPro" id="IPR051104">
    <property type="entry name" value="FAD_monoxygenase"/>
</dbReference>
<evidence type="ECO:0000256" key="3">
    <source>
        <dbReference type="ARBA" id="ARBA00022630"/>
    </source>
</evidence>
<keyword evidence="6" id="KW-0732">Signal</keyword>
<dbReference type="Gene3D" id="3.50.50.60">
    <property type="entry name" value="FAD/NAD(P)-binding domain"/>
    <property type="match status" value="1"/>
</dbReference>
<comment type="caution">
    <text evidence="8">The sequence shown here is derived from an EMBL/GenBank/DDBJ whole genome shotgun (WGS) entry which is preliminary data.</text>
</comment>
<dbReference type="InterPro" id="IPR036318">
    <property type="entry name" value="FAD-bd_PCMH-like_sf"/>
</dbReference>
<evidence type="ECO:0000256" key="1">
    <source>
        <dbReference type="ARBA" id="ARBA00005466"/>
    </source>
</evidence>
<name>A0AAN7HLR8_9PEZI</name>
<feature type="domain" description="FAD-binding PCMH-type" evidence="7">
    <location>
        <begin position="62"/>
        <end position="234"/>
    </location>
</feature>
<dbReference type="SUPFAM" id="SSF56176">
    <property type="entry name" value="FAD-binding/transporter-associated domain-like"/>
    <property type="match status" value="1"/>
</dbReference>
<dbReference type="PRINTS" id="PR00420">
    <property type="entry name" value="RNGMNOXGNASE"/>
</dbReference>
<dbReference type="AlphaFoldDB" id="A0AAN7HLR8"/>
<accession>A0AAN7HLR8</accession>
<organism evidence="8 9">
    <name type="scientific">Corynascus novoguineensis</name>
    <dbReference type="NCBI Taxonomy" id="1126955"/>
    <lineage>
        <taxon>Eukaryota</taxon>
        <taxon>Fungi</taxon>
        <taxon>Dikarya</taxon>
        <taxon>Ascomycota</taxon>
        <taxon>Pezizomycotina</taxon>
        <taxon>Sordariomycetes</taxon>
        <taxon>Sordariomycetidae</taxon>
        <taxon>Sordariales</taxon>
        <taxon>Chaetomiaceae</taxon>
        <taxon>Corynascus</taxon>
    </lineage>
</organism>
<dbReference type="EMBL" id="MU857735">
    <property type="protein sequence ID" value="KAK4244519.1"/>
    <property type="molecule type" value="Genomic_DNA"/>
</dbReference>
<keyword evidence="5" id="KW-0560">Oxidoreductase</keyword>
<dbReference type="PROSITE" id="PS51387">
    <property type="entry name" value="FAD_PCMH"/>
    <property type="match status" value="1"/>
</dbReference>
<protein>
    <recommendedName>
        <fullName evidence="7">FAD-binding PCMH-type domain-containing protein</fullName>
    </recommendedName>
</protein>
<sequence>MGLLSLLTALSVSVSGAAAAVAARQDSSSLVQCLRSSLSPEASVYLPGDEGYSSNTIRWNRYYQPTFSVVSAVANEHDVRVSINCATANGTPFVITGPRHGFTTGWQSLQDGLEIFTGAFSDIDVDVRSSTMTVGGAVIFRDISDALQAVGKNIPVGGSSCVGMVGASLGAGIGRLQGLYGVMHDSMISARLMLPNTTVVEVSQRQHPELFWGLRGAGFNFGFVLNATYRVYDAPARGTNFNADFEFPLSSVRSFYQALHDQIRRGMPAPLCLATGLQFNRTINATTLKVNAVYAGPEREGRRAVRFLRDIPDLRHNFTQVPWNRLNRNVNFLNNNPAVDTCKPGGVRGDTYGVALNRIDVDANVRMSELFDYMLRTYPEMISSGNGGYFCANQAAIARPRDYTAYPWRHAVGYQTFGFVYGTNTTTTEADIEDLPRRLRDTVAATAGTPVQHATYVGFSHGDESAEAIWSGRNLDRLRALKRQYDPQGLFSWEGYCGPSSFQLRVAIVGGGIVGVAAALGLLRRNMTVRLYEQAGNFREIGAGVAFTTNAQTCMALLSPDILAAMKAVSTKNESPYYTYVDGYRRGPDQTDDDDDLSETLLYRLHAGTTGFDACHRAHFLDEMVKHIPDDVVQFRKRFDTYVYDEEREEYTLRFEDGSTATADVVVGCDGIKSRVRQILLGKDNPASYPSFAHQVAFRALVSMDRAVAALGRDKAHNQCMHTGPEAHLLNFPVAQHTMMNIVAFAPHPGEWPHRERMVAPATADEVRDAFAGWRPAVRAIAGLLVGEDDARTLDKWAIFDTYEHPAPTYAKGGACIAGDAAHATSPHHGAGAGMGIEDALALATALGLAAETIQGKGDEGPRKAKKKSVAVTAALAAYDAVRRERTQWLVRSSREVSRTYEWANPDCGTDPEKCLRDIEKRAHKIWHFDIDGMLADAKVEFAHFLSAAA</sequence>
<dbReference type="InterPro" id="IPR016166">
    <property type="entry name" value="FAD-bd_PCMH"/>
</dbReference>
<evidence type="ECO:0000259" key="7">
    <source>
        <dbReference type="PROSITE" id="PS51387"/>
    </source>
</evidence>
<dbReference type="GO" id="GO:0016491">
    <property type="term" value="F:oxidoreductase activity"/>
    <property type="evidence" value="ECO:0007669"/>
    <property type="project" value="UniProtKB-KW"/>
</dbReference>
<gene>
    <name evidence="8" type="ORF">C7999DRAFT_43836</name>
</gene>
<dbReference type="InterPro" id="IPR006094">
    <property type="entry name" value="Oxid_FAD_bind_N"/>
</dbReference>
<dbReference type="PANTHER" id="PTHR46720">
    <property type="entry name" value="HYDROXYLASE, PUTATIVE (AFU_ORTHOLOGUE AFUA_3G01460)-RELATED"/>
    <property type="match status" value="1"/>
</dbReference>
<dbReference type="InterPro" id="IPR002938">
    <property type="entry name" value="FAD-bd"/>
</dbReference>
<evidence type="ECO:0000256" key="5">
    <source>
        <dbReference type="ARBA" id="ARBA00023002"/>
    </source>
</evidence>
<comment type="similarity">
    <text evidence="2">Belongs to the paxM FAD-dependent monooxygenase family.</text>
</comment>
<dbReference type="InterPro" id="IPR012951">
    <property type="entry name" value="BBE"/>
</dbReference>
<dbReference type="Pfam" id="PF01494">
    <property type="entry name" value="FAD_binding_3"/>
    <property type="match status" value="1"/>
</dbReference>
<dbReference type="GO" id="GO:0071949">
    <property type="term" value="F:FAD binding"/>
    <property type="evidence" value="ECO:0007669"/>
    <property type="project" value="InterPro"/>
</dbReference>
<evidence type="ECO:0000313" key="8">
    <source>
        <dbReference type="EMBL" id="KAK4244519.1"/>
    </source>
</evidence>
<feature type="chain" id="PRO_5042986734" description="FAD-binding PCMH-type domain-containing protein" evidence="6">
    <location>
        <begin position="20"/>
        <end position="950"/>
    </location>
</feature>
<dbReference type="FunFam" id="3.50.50.60:FF:000153">
    <property type="entry name" value="Salicylate hydroxylase, putative"/>
    <property type="match status" value="1"/>
</dbReference>
<dbReference type="GO" id="GO:0044550">
    <property type="term" value="P:secondary metabolite biosynthetic process"/>
    <property type="evidence" value="ECO:0007669"/>
    <property type="project" value="TreeGrafter"/>
</dbReference>